<feature type="domain" description="EamA" evidence="7">
    <location>
        <begin position="160"/>
        <end position="297"/>
    </location>
</feature>
<evidence type="ECO:0000256" key="6">
    <source>
        <dbReference type="SAM" id="Phobius"/>
    </source>
</evidence>
<dbReference type="OrthoDB" id="9810818at2"/>
<keyword evidence="4 6" id="KW-1133">Transmembrane helix</keyword>
<dbReference type="Pfam" id="PF00892">
    <property type="entry name" value="EamA"/>
    <property type="match status" value="2"/>
</dbReference>
<dbReference type="PANTHER" id="PTHR32322">
    <property type="entry name" value="INNER MEMBRANE TRANSPORTER"/>
    <property type="match status" value="1"/>
</dbReference>
<dbReference type="SUPFAM" id="SSF103481">
    <property type="entry name" value="Multidrug resistance efflux transporter EmrE"/>
    <property type="match status" value="2"/>
</dbReference>
<accession>A0A2I1JXX5</accession>
<evidence type="ECO:0000313" key="8">
    <source>
        <dbReference type="EMBL" id="PKY88192.1"/>
    </source>
</evidence>
<feature type="transmembrane region" description="Helical" evidence="6">
    <location>
        <begin position="255"/>
        <end position="274"/>
    </location>
</feature>
<dbReference type="GO" id="GO:0016020">
    <property type="term" value="C:membrane"/>
    <property type="evidence" value="ECO:0007669"/>
    <property type="project" value="UniProtKB-SubCell"/>
</dbReference>
<feature type="transmembrane region" description="Helical" evidence="6">
    <location>
        <begin position="185"/>
        <end position="203"/>
    </location>
</feature>
<reference evidence="8 9" key="1">
    <citation type="submission" date="2017-12" db="EMBL/GenBank/DDBJ databases">
        <title>Phylogenetic diversity of female urinary microbiome.</title>
        <authorList>
            <person name="Thomas-White K."/>
            <person name="Wolfe A.J."/>
        </authorList>
    </citation>
    <scope>NUCLEOTIDE SEQUENCE [LARGE SCALE GENOMIC DNA]</scope>
    <source>
        <strain evidence="8 9">UMB0898</strain>
    </source>
</reference>
<dbReference type="InterPro" id="IPR000620">
    <property type="entry name" value="EamA_dom"/>
</dbReference>
<comment type="subcellular location">
    <subcellularLocation>
        <location evidence="1">Endomembrane system</location>
        <topology evidence="1">Multi-pass membrane protein</topology>
    </subcellularLocation>
</comment>
<feature type="transmembrane region" description="Helical" evidence="6">
    <location>
        <begin position="156"/>
        <end position="173"/>
    </location>
</feature>
<feature type="transmembrane region" description="Helical" evidence="6">
    <location>
        <begin position="280"/>
        <end position="297"/>
    </location>
</feature>
<feature type="transmembrane region" description="Helical" evidence="6">
    <location>
        <begin position="133"/>
        <end position="150"/>
    </location>
</feature>
<evidence type="ECO:0000256" key="1">
    <source>
        <dbReference type="ARBA" id="ARBA00004127"/>
    </source>
</evidence>
<evidence type="ECO:0000256" key="2">
    <source>
        <dbReference type="ARBA" id="ARBA00007362"/>
    </source>
</evidence>
<dbReference type="AlphaFoldDB" id="A0A2I1JXX5"/>
<evidence type="ECO:0000259" key="7">
    <source>
        <dbReference type="Pfam" id="PF00892"/>
    </source>
</evidence>
<dbReference type="PANTHER" id="PTHR32322:SF2">
    <property type="entry name" value="EAMA DOMAIN-CONTAINING PROTEIN"/>
    <property type="match status" value="1"/>
</dbReference>
<gene>
    <name evidence="8" type="ORF">CYJ57_06155</name>
</gene>
<keyword evidence="3 6" id="KW-0812">Transmembrane</keyword>
<evidence type="ECO:0000313" key="9">
    <source>
        <dbReference type="Proteomes" id="UP000234384"/>
    </source>
</evidence>
<evidence type="ECO:0000256" key="4">
    <source>
        <dbReference type="ARBA" id="ARBA00022989"/>
    </source>
</evidence>
<dbReference type="InterPro" id="IPR037185">
    <property type="entry name" value="EmrE-like"/>
</dbReference>
<dbReference type="InterPro" id="IPR050638">
    <property type="entry name" value="AA-Vitamin_Transporters"/>
</dbReference>
<feature type="transmembrane region" description="Helical" evidence="6">
    <location>
        <begin position="12"/>
        <end position="30"/>
    </location>
</feature>
<sequence>MSKTLQQRHFLGYLCVFLAAASWGTGGVYVTHLTNLGASSFMTGFVEHFFAVPMLGLAILLSQGAAGFRISKRGLIYSVIMGMITKGCFKMAYDNTIATVGMSTGAVLLYTAPVFVAVMSRFIFKEYLHTRHYVALALNIIGVVLMVTLGDFNNLNLQPIGIALGLTAAFLYASNTVMAKIAGGADNALTMAFYTLFFSALIQSFTAQPWTAANRALFTQSSFLFWAVMKAFVTGAFANLLFLNGLSMDIDASKAPVVGSVEVIVATLMGVILFSEAINIVGVAGIFLIILSIYIMNRRDGDLTEIS</sequence>
<comment type="caution">
    <text evidence="8">The sequence shown here is derived from an EMBL/GenBank/DDBJ whole genome shotgun (WGS) entry which is preliminary data.</text>
</comment>
<feature type="transmembrane region" description="Helical" evidence="6">
    <location>
        <begin position="105"/>
        <end position="124"/>
    </location>
</feature>
<organism evidence="8 9">
    <name type="scientific">Falseniella ignava</name>
    <dbReference type="NCBI Taxonomy" id="137730"/>
    <lineage>
        <taxon>Bacteria</taxon>
        <taxon>Bacillati</taxon>
        <taxon>Bacillota</taxon>
        <taxon>Bacilli</taxon>
        <taxon>Lactobacillales</taxon>
        <taxon>Aerococcaceae</taxon>
        <taxon>Falseniella</taxon>
    </lineage>
</organism>
<evidence type="ECO:0000256" key="3">
    <source>
        <dbReference type="ARBA" id="ARBA00022692"/>
    </source>
</evidence>
<keyword evidence="5 6" id="KW-0472">Membrane</keyword>
<comment type="similarity">
    <text evidence="2">Belongs to the EamA transporter family.</text>
</comment>
<feature type="domain" description="EamA" evidence="7">
    <location>
        <begin position="11"/>
        <end position="147"/>
    </location>
</feature>
<proteinExistence type="inferred from homology"/>
<protein>
    <recommendedName>
        <fullName evidence="7">EamA domain-containing protein</fullName>
    </recommendedName>
</protein>
<name>A0A2I1JXX5_9LACT</name>
<feature type="transmembrane region" description="Helical" evidence="6">
    <location>
        <begin position="223"/>
        <end position="243"/>
    </location>
</feature>
<dbReference type="Proteomes" id="UP000234384">
    <property type="component" value="Unassembled WGS sequence"/>
</dbReference>
<evidence type="ECO:0000256" key="5">
    <source>
        <dbReference type="ARBA" id="ARBA00023136"/>
    </source>
</evidence>
<feature type="transmembrane region" description="Helical" evidence="6">
    <location>
        <begin position="75"/>
        <end position="93"/>
    </location>
</feature>
<dbReference type="RefSeq" id="WP_101954526.1">
    <property type="nucleotide sequence ID" value="NZ_PKHE01000016.1"/>
</dbReference>
<feature type="transmembrane region" description="Helical" evidence="6">
    <location>
        <begin position="50"/>
        <end position="68"/>
    </location>
</feature>
<dbReference type="EMBL" id="PKHE01000016">
    <property type="protein sequence ID" value="PKY88192.1"/>
    <property type="molecule type" value="Genomic_DNA"/>
</dbReference>